<dbReference type="PROSITE" id="PS50975">
    <property type="entry name" value="ATP_GRASP"/>
    <property type="match status" value="1"/>
</dbReference>
<name>A0ABW5I9R2_9PSEU</name>
<dbReference type="Gene3D" id="3.30.470.20">
    <property type="entry name" value="ATP-grasp fold, B domain"/>
    <property type="match status" value="1"/>
</dbReference>
<dbReference type="InterPro" id="IPR053191">
    <property type="entry name" value="DcsG_Biosynth_Enzyme"/>
</dbReference>
<dbReference type="PANTHER" id="PTHR39217:SF1">
    <property type="entry name" value="GLUTATHIONE SYNTHETASE"/>
    <property type="match status" value="1"/>
</dbReference>
<sequence length="300" mass="33253">MTRTVALVTDRVSLPIDYDMPLLREACAKVGLDTEVCQWEDAEVEWSRFDAVVLRSPWNYVDQLPEFLAWCERVEEATLLLNPLVVARWALDKSYLADLAALGVPVVPSRFAAPGDDPDVVVREVLEQHRDATEIVVKPGVGAYSRNVRRFTRPAAAEAAAHLSKLFGEGGHALVQPYLESVDRDGETNLIYFDREYSHAIRKAAMLMPDGTVHVPTLDFRKPRVADQDERAVASAALDAAANHLGLDRPLLYGRVDLVRDDRGQPRVLELDICEPSLNLPFSDGSALRFATVLANRLGA</sequence>
<dbReference type="RefSeq" id="WP_344278172.1">
    <property type="nucleotide sequence ID" value="NZ_BAAAHV010000015.1"/>
</dbReference>
<dbReference type="InterPro" id="IPR011761">
    <property type="entry name" value="ATP-grasp"/>
</dbReference>
<protein>
    <submittedName>
        <fullName evidence="3">RimK family alpha-L-glutamate ligase</fullName>
    </submittedName>
</protein>
<gene>
    <name evidence="3" type="ORF">ACFSUT_35270</name>
</gene>
<keyword evidence="3" id="KW-0436">Ligase</keyword>
<dbReference type="GO" id="GO:0016874">
    <property type="term" value="F:ligase activity"/>
    <property type="evidence" value="ECO:0007669"/>
    <property type="project" value="UniProtKB-KW"/>
</dbReference>
<keyword evidence="1" id="KW-0547">Nucleotide-binding</keyword>
<dbReference type="Proteomes" id="UP001597542">
    <property type="component" value="Unassembled WGS sequence"/>
</dbReference>
<proteinExistence type="predicted"/>
<comment type="caution">
    <text evidence="3">The sequence shown here is derived from an EMBL/GenBank/DDBJ whole genome shotgun (WGS) entry which is preliminary data.</text>
</comment>
<evidence type="ECO:0000313" key="4">
    <source>
        <dbReference type="Proteomes" id="UP001597542"/>
    </source>
</evidence>
<dbReference type="SUPFAM" id="SSF56059">
    <property type="entry name" value="Glutathione synthetase ATP-binding domain-like"/>
    <property type="match status" value="1"/>
</dbReference>
<evidence type="ECO:0000259" key="2">
    <source>
        <dbReference type="PROSITE" id="PS50975"/>
    </source>
</evidence>
<dbReference type="PANTHER" id="PTHR39217">
    <property type="match status" value="1"/>
</dbReference>
<dbReference type="EMBL" id="JBHUKQ010000016">
    <property type="protein sequence ID" value="MFD2485580.1"/>
    <property type="molecule type" value="Genomic_DNA"/>
</dbReference>
<organism evidence="3 4">
    <name type="scientific">Amycolatopsis albidoflavus</name>
    <dbReference type="NCBI Taxonomy" id="102226"/>
    <lineage>
        <taxon>Bacteria</taxon>
        <taxon>Bacillati</taxon>
        <taxon>Actinomycetota</taxon>
        <taxon>Actinomycetes</taxon>
        <taxon>Pseudonocardiales</taxon>
        <taxon>Pseudonocardiaceae</taxon>
        <taxon>Amycolatopsis</taxon>
    </lineage>
</organism>
<feature type="domain" description="ATP-grasp" evidence="2">
    <location>
        <begin position="96"/>
        <end position="299"/>
    </location>
</feature>
<accession>A0ABW5I9R2</accession>
<keyword evidence="1" id="KW-0067">ATP-binding</keyword>
<keyword evidence="4" id="KW-1185">Reference proteome</keyword>
<evidence type="ECO:0000256" key="1">
    <source>
        <dbReference type="PROSITE-ProRule" id="PRU00409"/>
    </source>
</evidence>
<reference evidence="4" key="1">
    <citation type="journal article" date="2019" name="Int. J. Syst. Evol. Microbiol.">
        <title>The Global Catalogue of Microorganisms (GCM) 10K type strain sequencing project: providing services to taxonomists for standard genome sequencing and annotation.</title>
        <authorList>
            <consortium name="The Broad Institute Genomics Platform"/>
            <consortium name="The Broad Institute Genome Sequencing Center for Infectious Disease"/>
            <person name="Wu L."/>
            <person name="Ma J."/>
        </authorList>
    </citation>
    <scope>NUCLEOTIDE SEQUENCE [LARGE SCALE GENOMIC DNA]</scope>
    <source>
        <strain evidence="4">CGMCC 4.7638</strain>
    </source>
</reference>
<evidence type="ECO:0000313" key="3">
    <source>
        <dbReference type="EMBL" id="MFD2485580.1"/>
    </source>
</evidence>